<comment type="caution">
    <text evidence="2">The sequence shown here is derived from an EMBL/GenBank/DDBJ whole genome shotgun (WGS) entry which is preliminary data.</text>
</comment>
<dbReference type="SUPFAM" id="SSF50249">
    <property type="entry name" value="Nucleic acid-binding proteins"/>
    <property type="match status" value="1"/>
</dbReference>
<proteinExistence type="predicted"/>
<reference evidence="2 3" key="1">
    <citation type="journal article" date="2023" name="Plants (Basel)">
        <title>Bridging the Gap: Combining Genomics and Transcriptomics Approaches to Understand Stylosanthes scabra, an Orphan Legume from the Brazilian Caatinga.</title>
        <authorList>
            <person name="Ferreira-Neto J.R.C."/>
            <person name="da Silva M.D."/>
            <person name="Binneck E."/>
            <person name="de Melo N.F."/>
            <person name="da Silva R.H."/>
            <person name="de Melo A.L.T.M."/>
            <person name="Pandolfi V."/>
            <person name="Bustamante F.O."/>
            <person name="Brasileiro-Vidal A.C."/>
            <person name="Benko-Iseppon A.M."/>
        </authorList>
    </citation>
    <scope>NUCLEOTIDE SEQUENCE [LARGE SCALE GENOMIC DNA]</scope>
    <source>
        <tissue evidence="2">Leaves</tissue>
    </source>
</reference>
<sequence length="155" mass="17555">MASGQVACDLGPDGYRVADIKPANIYCKLVVAVVRLYELPNQWIGKDATSIEMVLQDREGDRIHCSITRGRVGNFKTVIRENGIYAMQNFVIQRNAKPPKTTPHQYKLSFYGKTKVRSLARTAFEFSRFRFMSFPEIEAISGQIDSYHIGESQTS</sequence>
<protein>
    <recommendedName>
        <fullName evidence="1">Replication protein A 70 kDa DNA-binding subunit B/D first OB fold domain-containing protein</fullName>
    </recommendedName>
</protein>
<dbReference type="EMBL" id="JASCZI010030331">
    <property type="protein sequence ID" value="MED6121414.1"/>
    <property type="molecule type" value="Genomic_DNA"/>
</dbReference>
<dbReference type="CDD" id="cd04480">
    <property type="entry name" value="RPA1_DBD_A_like"/>
    <property type="match status" value="1"/>
</dbReference>
<accession>A0ABU6RC37</accession>
<dbReference type="InterPro" id="IPR012340">
    <property type="entry name" value="NA-bd_OB-fold"/>
</dbReference>
<dbReference type="Pfam" id="PF02721">
    <property type="entry name" value="DUF223"/>
    <property type="match status" value="1"/>
</dbReference>
<evidence type="ECO:0000313" key="3">
    <source>
        <dbReference type="Proteomes" id="UP001341840"/>
    </source>
</evidence>
<dbReference type="Gene3D" id="2.40.50.140">
    <property type="entry name" value="Nucleic acid-binding proteins"/>
    <property type="match status" value="1"/>
</dbReference>
<name>A0ABU6RC37_9FABA</name>
<evidence type="ECO:0000259" key="1">
    <source>
        <dbReference type="Pfam" id="PF02721"/>
    </source>
</evidence>
<dbReference type="Proteomes" id="UP001341840">
    <property type="component" value="Unassembled WGS sequence"/>
</dbReference>
<keyword evidence="3" id="KW-1185">Reference proteome</keyword>
<gene>
    <name evidence="2" type="ORF">PIB30_029901</name>
</gene>
<dbReference type="PANTHER" id="PTHR47165">
    <property type="entry name" value="OS03G0429900 PROTEIN"/>
    <property type="match status" value="1"/>
</dbReference>
<feature type="domain" description="Replication protein A 70 kDa DNA-binding subunit B/D first OB fold" evidence="1">
    <location>
        <begin position="17"/>
        <end position="117"/>
    </location>
</feature>
<dbReference type="InterPro" id="IPR003871">
    <property type="entry name" value="RFA1B/D_OB_1st"/>
</dbReference>
<evidence type="ECO:0000313" key="2">
    <source>
        <dbReference type="EMBL" id="MED6121414.1"/>
    </source>
</evidence>
<dbReference type="PANTHER" id="PTHR47165:SF4">
    <property type="entry name" value="OS03G0429900 PROTEIN"/>
    <property type="match status" value="1"/>
</dbReference>
<organism evidence="2 3">
    <name type="scientific">Stylosanthes scabra</name>
    <dbReference type="NCBI Taxonomy" id="79078"/>
    <lineage>
        <taxon>Eukaryota</taxon>
        <taxon>Viridiplantae</taxon>
        <taxon>Streptophyta</taxon>
        <taxon>Embryophyta</taxon>
        <taxon>Tracheophyta</taxon>
        <taxon>Spermatophyta</taxon>
        <taxon>Magnoliopsida</taxon>
        <taxon>eudicotyledons</taxon>
        <taxon>Gunneridae</taxon>
        <taxon>Pentapetalae</taxon>
        <taxon>rosids</taxon>
        <taxon>fabids</taxon>
        <taxon>Fabales</taxon>
        <taxon>Fabaceae</taxon>
        <taxon>Papilionoideae</taxon>
        <taxon>50 kb inversion clade</taxon>
        <taxon>dalbergioids sensu lato</taxon>
        <taxon>Dalbergieae</taxon>
        <taxon>Pterocarpus clade</taxon>
        <taxon>Stylosanthes</taxon>
    </lineage>
</organism>